<dbReference type="NCBIfam" id="NF008657">
    <property type="entry name" value="PRK11657.1"/>
    <property type="match status" value="1"/>
</dbReference>
<evidence type="ECO:0000256" key="1">
    <source>
        <dbReference type="SAM" id="SignalP"/>
    </source>
</evidence>
<accession>A0ABV7EKY0</accession>
<comment type="caution">
    <text evidence="2">The sequence shown here is derived from an EMBL/GenBank/DDBJ whole genome shotgun (WGS) entry which is preliminary data.</text>
</comment>
<dbReference type="SUPFAM" id="SSF52833">
    <property type="entry name" value="Thioredoxin-like"/>
    <property type="match status" value="1"/>
</dbReference>
<dbReference type="RefSeq" id="WP_380685301.1">
    <property type="nucleotide sequence ID" value="NZ_JBHRSS010000001.1"/>
</dbReference>
<organism evidence="2 3">
    <name type="scientific">Salinisphaera aquimarina</name>
    <dbReference type="NCBI Taxonomy" id="2094031"/>
    <lineage>
        <taxon>Bacteria</taxon>
        <taxon>Pseudomonadati</taxon>
        <taxon>Pseudomonadota</taxon>
        <taxon>Gammaproteobacteria</taxon>
        <taxon>Salinisphaerales</taxon>
        <taxon>Salinisphaeraceae</taxon>
        <taxon>Salinisphaera</taxon>
    </lineage>
</organism>
<evidence type="ECO:0000313" key="2">
    <source>
        <dbReference type="EMBL" id="MFC3102342.1"/>
    </source>
</evidence>
<proteinExistence type="predicted"/>
<gene>
    <name evidence="2" type="primary">dsbG</name>
    <name evidence="2" type="ORF">ACFOSU_00385</name>
</gene>
<feature type="chain" id="PRO_5045652074" evidence="1">
    <location>
        <begin position="28"/>
        <end position="270"/>
    </location>
</feature>
<evidence type="ECO:0000313" key="3">
    <source>
        <dbReference type="Proteomes" id="UP001595462"/>
    </source>
</evidence>
<sequence>MPKNILASCWATIAGAGLLAATIAVHAAPTDKPGNAELPPVLQQAIDGGTLTVNKQFETDVPGVTGYVIERGGRHQIVYGEAGYLFMGQLVSPDGKNLSADYADKYMPKPDLAKVVEQLKDTGQLIQQGPDDAPLMYVFADPNCTYCHRFYEQADALVKAGKLQLQWAMVGFVKASSTGRAAAILSADDPLAALIENEAGFDEETENGGIAPVESPAGEIKTVLDSHAKQMAAAGGTGTPMLLYQQDGKWVSRTGAPGTPWLQTYVESQE</sequence>
<dbReference type="InterPro" id="IPR036249">
    <property type="entry name" value="Thioredoxin-like_sf"/>
</dbReference>
<dbReference type="EMBL" id="JBHRSS010000001">
    <property type="protein sequence ID" value="MFC3102342.1"/>
    <property type="molecule type" value="Genomic_DNA"/>
</dbReference>
<keyword evidence="1" id="KW-0732">Signal</keyword>
<dbReference type="Gene3D" id="3.10.450.70">
    <property type="entry name" value="Disulphide bond isomerase, DsbC/G, N-terminal"/>
    <property type="match status" value="1"/>
</dbReference>
<protein>
    <submittedName>
        <fullName evidence="2">Thiol:disulfide interchange protein DsbG</fullName>
        <ecNumber evidence="2">1.8.4.-</ecNumber>
    </submittedName>
</protein>
<dbReference type="InterPro" id="IPR051470">
    <property type="entry name" value="Thiol:disulfide_interchange"/>
</dbReference>
<reference evidence="3" key="1">
    <citation type="journal article" date="2019" name="Int. J. Syst. Evol. Microbiol.">
        <title>The Global Catalogue of Microorganisms (GCM) 10K type strain sequencing project: providing services to taxonomists for standard genome sequencing and annotation.</title>
        <authorList>
            <consortium name="The Broad Institute Genomics Platform"/>
            <consortium name="The Broad Institute Genome Sequencing Center for Infectious Disease"/>
            <person name="Wu L."/>
            <person name="Ma J."/>
        </authorList>
    </citation>
    <scope>NUCLEOTIDE SEQUENCE [LARGE SCALE GENOMIC DNA]</scope>
    <source>
        <strain evidence="3">KCTC 52640</strain>
    </source>
</reference>
<dbReference type="Proteomes" id="UP001595462">
    <property type="component" value="Unassembled WGS sequence"/>
</dbReference>
<feature type="signal peptide" evidence="1">
    <location>
        <begin position="1"/>
        <end position="27"/>
    </location>
</feature>
<name>A0ABV7EKY0_9GAMM</name>
<dbReference type="InterPro" id="IPR009094">
    <property type="entry name" value="DiS-bond_isomerase_DsbC/G_N_sf"/>
</dbReference>
<dbReference type="GO" id="GO:0016491">
    <property type="term" value="F:oxidoreductase activity"/>
    <property type="evidence" value="ECO:0007669"/>
    <property type="project" value="UniProtKB-KW"/>
</dbReference>
<keyword evidence="3" id="KW-1185">Reference proteome</keyword>
<dbReference type="PANTHER" id="PTHR35272">
    <property type="entry name" value="THIOL:DISULFIDE INTERCHANGE PROTEIN DSBC-RELATED"/>
    <property type="match status" value="1"/>
</dbReference>
<keyword evidence="2" id="KW-0560">Oxidoreductase</keyword>
<dbReference type="EC" id="1.8.4.-" evidence="2"/>
<dbReference type="PANTHER" id="PTHR35272:SF4">
    <property type="entry name" value="THIOL:DISULFIDE INTERCHANGE PROTEIN DSBG"/>
    <property type="match status" value="1"/>
</dbReference>
<dbReference type="Gene3D" id="3.40.30.10">
    <property type="entry name" value="Glutaredoxin"/>
    <property type="match status" value="1"/>
</dbReference>